<dbReference type="RefSeq" id="WP_227894192.1">
    <property type="nucleotide sequence ID" value="NZ_CP099466.1"/>
</dbReference>
<feature type="transmembrane region" description="Helical" evidence="1">
    <location>
        <begin position="20"/>
        <end position="53"/>
    </location>
</feature>
<organism evidence="2 3">
    <name type="scientific">Arthrobacter caoxuetaonis</name>
    <dbReference type="NCBI Taxonomy" id="2886935"/>
    <lineage>
        <taxon>Bacteria</taxon>
        <taxon>Bacillati</taxon>
        <taxon>Actinomycetota</taxon>
        <taxon>Actinomycetes</taxon>
        <taxon>Micrococcales</taxon>
        <taxon>Micrococcaceae</taxon>
        <taxon>Arthrobacter</taxon>
    </lineage>
</organism>
<evidence type="ECO:0000313" key="2">
    <source>
        <dbReference type="EMBL" id="MCC3296465.1"/>
    </source>
</evidence>
<keyword evidence="3" id="KW-1185">Reference proteome</keyword>
<evidence type="ECO:0000256" key="1">
    <source>
        <dbReference type="SAM" id="Phobius"/>
    </source>
</evidence>
<accession>A0A9X1MBR1</accession>
<dbReference type="InterPro" id="IPR014509">
    <property type="entry name" value="YjdF-like"/>
</dbReference>
<feature type="transmembrane region" description="Helical" evidence="1">
    <location>
        <begin position="91"/>
        <end position="111"/>
    </location>
</feature>
<name>A0A9X1MBR1_9MICC</name>
<comment type="caution">
    <text evidence="2">The sequence shown here is derived from an EMBL/GenBank/DDBJ whole genome shotgun (WGS) entry which is preliminary data.</text>
</comment>
<feature type="transmembrane region" description="Helical" evidence="1">
    <location>
        <begin position="123"/>
        <end position="144"/>
    </location>
</feature>
<keyword evidence="1" id="KW-0812">Transmembrane</keyword>
<gene>
    <name evidence="2" type="ORF">LJ757_01420</name>
</gene>
<protein>
    <recommendedName>
        <fullName evidence="4">DUF2238 domain-containing protein</fullName>
    </recommendedName>
</protein>
<reference evidence="2" key="1">
    <citation type="submission" date="2021-10" db="EMBL/GenBank/DDBJ databases">
        <title>Novel species in genus Arthrobacter.</title>
        <authorList>
            <person name="Liu Y."/>
        </authorList>
    </citation>
    <scope>NUCLEOTIDE SEQUENCE</scope>
    <source>
        <strain evidence="2">Zg-Y453</strain>
    </source>
</reference>
<evidence type="ECO:0000313" key="3">
    <source>
        <dbReference type="Proteomes" id="UP001139158"/>
    </source>
</evidence>
<dbReference type="EMBL" id="JAJFZV010000001">
    <property type="protein sequence ID" value="MCC3296465.1"/>
    <property type="molecule type" value="Genomic_DNA"/>
</dbReference>
<keyword evidence="1" id="KW-0472">Membrane</keyword>
<keyword evidence="1" id="KW-1133">Transmembrane helix</keyword>
<dbReference type="Proteomes" id="UP001139158">
    <property type="component" value="Unassembled WGS sequence"/>
</dbReference>
<proteinExistence type="predicted"/>
<evidence type="ECO:0008006" key="4">
    <source>
        <dbReference type="Google" id="ProtNLM"/>
    </source>
</evidence>
<dbReference type="Pfam" id="PF09997">
    <property type="entry name" value="DUF2238"/>
    <property type="match status" value="1"/>
</dbReference>
<feature type="transmembrane region" description="Helical" evidence="1">
    <location>
        <begin position="65"/>
        <end position="85"/>
    </location>
</feature>
<dbReference type="AlphaFoldDB" id="A0A9X1MBR1"/>
<sequence>MIDALLRRPASGAEVVSDAVRLLGAASLLAALLLYGPVESALFALVLMGLLVSRCLPAAPLFDSLYGLTLLVAAWSSVLDLYASISWWDLAVHFAATGTIAVMAWYLLAGFGVVTCRPSSGRILPAVAVPAVVVSLGLALSVLWEFGEWWGHTYVDDTINVGYQDTMGDLAAAGLGALLSGVLLARLLRREQETAPGLASGAPLQRRFQR</sequence>
<feature type="transmembrane region" description="Helical" evidence="1">
    <location>
        <begin position="170"/>
        <end position="188"/>
    </location>
</feature>